<dbReference type="CTD" id="20320514"/>
<sequence length="103" mass="12005">MPYEEGTRAGILLGCPSLDRWSREAEVEFEPRTSRLVNRALTNWPTSPPFRRILVAEDTRRTVYRQDPDIVVHSLLNCRNSDAKVLAFILWLNYVSPVRDYNI</sequence>
<dbReference type="KEGG" id="ovi:T265_06332"/>
<protein>
    <submittedName>
        <fullName evidence="1">Uncharacterized protein</fullName>
    </submittedName>
</protein>
<evidence type="ECO:0000313" key="1">
    <source>
        <dbReference type="EMBL" id="KER26415.1"/>
    </source>
</evidence>
<accession>A0A074ZSR4</accession>
<reference evidence="1 2" key="1">
    <citation type="submission" date="2013-11" db="EMBL/GenBank/DDBJ databases">
        <title>Opisthorchis viverrini - life in the bile duct.</title>
        <authorList>
            <person name="Young N.D."/>
            <person name="Nagarajan N."/>
            <person name="Lin S.J."/>
            <person name="Korhonen P.K."/>
            <person name="Jex A.R."/>
            <person name="Hall R.S."/>
            <person name="Safavi-Hemami H."/>
            <person name="Kaewkong W."/>
            <person name="Bertrand D."/>
            <person name="Gao S."/>
            <person name="Seet Q."/>
            <person name="Wongkham S."/>
            <person name="Teh B.T."/>
            <person name="Wongkham C."/>
            <person name="Intapan P.M."/>
            <person name="Maleewong W."/>
            <person name="Yang X."/>
            <person name="Hu M."/>
            <person name="Wang Z."/>
            <person name="Hofmann A."/>
            <person name="Sternberg P.W."/>
            <person name="Tan P."/>
            <person name="Wang J."/>
            <person name="Gasser R.B."/>
        </authorList>
    </citation>
    <scope>NUCLEOTIDE SEQUENCE [LARGE SCALE GENOMIC DNA]</scope>
</reference>
<keyword evidence="2" id="KW-1185">Reference proteome</keyword>
<proteinExistence type="predicted"/>
<dbReference type="Proteomes" id="UP000054324">
    <property type="component" value="Unassembled WGS sequence"/>
</dbReference>
<name>A0A074ZSR4_OPIVI</name>
<dbReference type="AlphaFoldDB" id="A0A074ZSR4"/>
<dbReference type="EMBL" id="KL596748">
    <property type="protein sequence ID" value="KER26415.1"/>
    <property type="molecule type" value="Genomic_DNA"/>
</dbReference>
<evidence type="ECO:0000313" key="2">
    <source>
        <dbReference type="Proteomes" id="UP000054324"/>
    </source>
</evidence>
<gene>
    <name evidence="1" type="ORF">T265_06332</name>
</gene>
<organism evidence="1 2">
    <name type="scientific">Opisthorchis viverrini</name>
    <name type="common">Southeast Asian liver fluke</name>
    <dbReference type="NCBI Taxonomy" id="6198"/>
    <lineage>
        <taxon>Eukaryota</taxon>
        <taxon>Metazoa</taxon>
        <taxon>Spiralia</taxon>
        <taxon>Lophotrochozoa</taxon>
        <taxon>Platyhelminthes</taxon>
        <taxon>Trematoda</taxon>
        <taxon>Digenea</taxon>
        <taxon>Opisthorchiida</taxon>
        <taxon>Opisthorchiata</taxon>
        <taxon>Opisthorchiidae</taxon>
        <taxon>Opisthorchis</taxon>
    </lineage>
</organism>
<dbReference type="RefSeq" id="XP_009169829.1">
    <property type="nucleotide sequence ID" value="XM_009171565.1"/>
</dbReference>
<dbReference type="GeneID" id="20320514"/>